<gene>
    <name evidence="1" type="ORF">CK203_076165</name>
</gene>
<protein>
    <submittedName>
        <fullName evidence="1">Uncharacterized protein</fullName>
    </submittedName>
</protein>
<dbReference type="Proteomes" id="UP000288805">
    <property type="component" value="Unassembled WGS sequence"/>
</dbReference>
<comment type="caution">
    <text evidence="1">The sequence shown here is derived from an EMBL/GenBank/DDBJ whole genome shotgun (WGS) entry which is preliminary data.</text>
</comment>
<reference evidence="1 2" key="1">
    <citation type="journal article" date="2018" name="PLoS Genet.">
        <title>Population sequencing reveals clonal diversity and ancestral inbreeding in the grapevine cultivar Chardonnay.</title>
        <authorList>
            <person name="Roach M.J."/>
            <person name="Johnson D.L."/>
            <person name="Bohlmann J."/>
            <person name="van Vuuren H.J."/>
            <person name="Jones S.J."/>
            <person name="Pretorius I.S."/>
            <person name="Schmidt S.A."/>
            <person name="Borneman A.R."/>
        </authorList>
    </citation>
    <scope>NUCLEOTIDE SEQUENCE [LARGE SCALE GENOMIC DNA]</scope>
    <source>
        <strain evidence="2">cv. Chardonnay</strain>
        <tissue evidence="1">Leaf</tissue>
    </source>
</reference>
<dbReference type="AlphaFoldDB" id="A0A438EEP0"/>
<proteinExistence type="predicted"/>
<name>A0A438EEP0_VITVI</name>
<evidence type="ECO:0000313" key="2">
    <source>
        <dbReference type="Proteomes" id="UP000288805"/>
    </source>
</evidence>
<dbReference type="EMBL" id="QGNW01001307">
    <property type="protein sequence ID" value="RVW46184.1"/>
    <property type="molecule type" value="Genomic_DNA"/>
</dbReference>
<organism evidence="1 2">
    <name type="scientific">Vitis vinifera</name>
    <name type="common">Grape</name>
    <dbReference type="NCBI Taxonomy" id="29760"/>
    <lineage>
        <taxon>Eukaryota</taxon>
        <taxon>Viridiplantae</taxon>
        <taxon>Streptophyta</taxon>
        <taxon>Embryophyta</taxon>
        <taxon>Tracheophyta</taxon>
        <taxon>Spermatophyta</taxon>
        <taxon>Magnoliopsida</taxon>
        <taxon>eudicotyledons</taxon>
        <taxon>Gunneridae</taxon>
        <taxon>Pentapetalae</taxon>
        <taxon>rosids</taxon>
        <taxon>Vitales</taxon>
        <taxon>Vitaceae</taxon>
        <taxon>Viteae</taxon>
        <taxon>Vitis</taxon>
    </lineage>
</organism>
<evidence type="ECO:0000313" key="1">
    <source>
        <dbReference type="EMBL" id="RVW46184.1"/>
    </source>
</evidence>
<accession>A0A438EEP0</accession>
<sequence length="93" mass="11031">MKKRGKVNRISEMLKLLKERCQTEIRSYLSTEEDLEKLRTRPYLFCDQQSQDLHHSLNLGFSFQKYAKALADPKWKEAINERMKALCKNDTGH</sequence>